<dbReference type="Proteomes" id="UP001164653">
    <property type="component" value="Chromosome"/>
</dbReference>
<keyword evidence="2" id="KW-1185">Reference proteome</keyword>
<proteinExistence type="predicted"/>
<protein>
    <submittedName>
        <fullName evidence="1">Uncharacterized protein</fullName>
    </submittedName>
</protein>
<reference evidence="1" key="1">
    <citation type="submission" date="2022-11" db="EMBL/GenBank/DDBJ databases">
        <title>Dyadobacter pollutisoli sp. nov., isolated from plastic dumped soil.</title>
        <authorList>
            <person name="Kim J.M."/>
            <person name="Kim K.R."/>
            <person name="Lee J.K."/>
            <person name="Hao L."/>
            <person name="Jeon C.O."/>
        </authorList>
    </citation>
    <scope>NUCLEOTIDE SEQUENCE</scope>
    <source>
        <strain evidence="1">U1</strain>
    </source>
</reference>
<dbReference type="EMBL" id="CP112998">
    <property type="protein sequence ID" value="WAC12287.1"/>
    <property type="molecule type" value="Genomic_DNA"/>
</dbReference>
<dbReference type="AlphaFoldDB" id="A0A9E8SPU7"/>
<organism evidence="1 2">
    <name type="scientific">Dyadobacter pollutisoli</name>
    <dbReference type="NCBI Taxonomy" id="2910158"/>
    <lineage>
        <taxon>Bacteria</taxon>
        <taxon>Pseudomonadati</taxon>
        <taxon>Bacteroidota</taxon>
        <taxon>Cytophagia</taxon>
        <taxon>Cytophagales</taxon>
        <taxon>Spirosomataceae</taxon>
        <taxon>Dyadobacter</taxon>
    </lineage>
</organism>
<gene>
    <name evidence="1" type="ORF">ON006_31750</name>
</gene>
<dbReference type="RefSeq" id="WP_244821848.1">
    <property type="nucleotide sequence ID" value="NZ_CP112998.1"/>
</dbReference>
<accession>A0A9E8SPU7</accession>
<sequence>MRTKMKVICKYNDPSNLLKGIPDNFDFDLEINKEYLVMSLLTFKGSNDLYLLVDENGRPSWFPHQVFEIVSNILPKKWLVKINRGNEFVDYQNLIGFNELCNKDDVFNRLFERDEEPIRIYFKRKIALEGDLSEEE</sequence>
<evidence type="ECO:0000313" key="2">
    <source>
        <dbReference type="Proteomes" id="UP001164653"/>
    </source>
</evidence>
<evidence type="ECO:0000313" key="1">
    <source>
        <dbReference type="EMBL" id="WAC12287.1"/>
    </source>
</evidence>
<name>A0A9E8SPU7_9BACT</name>
<dbReference type="KEGG" id="dpf:ON006_31750"/>